<evidence type="ECO:0000256" key="1">
    <source>
        <dbReference type="SAM" id="MobiDB-lite"/>
    </source>
</evidence>
<feature type="region of interest" description="Disordered" evidence="1">
    <location>
        <begin position="1"/>
        <end position="24"/>
    </location>
</feature>
<reference evidence="2 3" key="1">
    <citation type="submission" date="2024-01" db="EMBL/GenBank/DDBJ databases">
        <title>Genome assemblies of Stephania.</title>
        <authorList>
            <person name="Yang L."/>
        </authorList>
    </citation>
    <scope>NUCLEOTIDE SEQUENCE [LARGE SCALE GENOMIC DNA]</scope>
    <source>
        <strain evidence="2">YNDBR</strain>
        <tissue evidence="2">Leaf</tissue>
    </source>
</reference>
<name>A0AAP0HWC8_9MAGN</name>
<feature type="compositionally biased region" description="Polar residues" evidence="1">
    <location>
        <begin position="7"/>
        <end position="23"/>
    </location>
</feature>
<organism evidence="2 3">
    <name type="scientific">Stephania yunnanensis</name>
    <dbReference type="NCBI Taxonomy" id="152371"/>
    <lineage>
        <taxon>Eukaryota</taxon>
        <taxon>Viridiplantae</taxon>
        <taxon>Streptophyta</taxon>
        <taxon>Embryophyta</taxon>
        <taxon>Tracheophyta</taxon>
        <taxon>Spermatophyta</taxon>
        <taxon>Magnoliopsida</taxon>
        <taxon>Ranunculales</taxon>
        <taxon>Menispermaceae</taxon>
        <taxon>Menispermoideae</taxon>
        <taxon>Cissampelideae</taxon>
        <taxon>Stephania</taxon>
    </lineage>
</organism>
<comment type="caution">
    <text evidence="2">The sequence shown here is derived from an EMBL/GenBank/DDBJ whole genome shotgun (WGS) entry which is preliminary data.</text>
</comment>
<sequence>MKGKKQLVSSMPDHSQSRSNKIFSRSVKGERCTLIHRSGIEHLSSEIRHVSMIQLLHYKFHRDSFVEPQYISACSP</sequence>
<evidence type="ECO:0000313" key="2">
    <source>
        <dbReference type="EMBL" id="KAK9098595.1"/>
    </source>
</evidence>
<accession>A0AAP0HWC8</accession>
<dbReference type="Proteomes" id="UP001420932">
    <property type="component" value="Unassembled WGS sequence"/>
</dbReference>
<dbReference type="EMBL" id="JBBNAF010000011">
    <property type="protein sequence ID" value="KAK9098595.1"/>
    <property type="molecule type" value="Genomic_DNA"/>
</dbReference>
<gene>
    <name evidence="2" type="ORF">Syun_025640</name>
</gene>
<protein>
    <submittedName>
        <fullName evidence="2">Uncharacterized protein</fullName>
    </submittedName>
</protein>
<keyword evidence="3" id="KW-1185">Reference proteome</keyword>
<dbReference type="AlphaFoldDB" id="A0AAP0HWC8"/>
<evidence type="ECO:0000313" key="3">
    <source>
        <dbReference type="Proteomes" id="UP001420932"/>
    </source>
</evidence>
<proteinExistence type="predicted"/>